<feature type="transmembrane region" description="Helical" evidence="1">
    <location>
        <begin position="278"/>
        <end position="301"/>
    </location>
</feature>
<feature type="transmembrane region" description="Helical" evidence="1">
    <location>
        <begin position="176"/>
        <end position="196"/>
    </location>
</feature>
<feature type="transmembrane region" description="Helical" evidence="1">
    <location>
        <begin position="342"/>
        <end position="362"/>
    </location>
</feature>
<organism evidence="2 3">
    <name type="scientific">Ampelomyces quisqualis</name>
    <name type="common">Powdery mildew agent</name>
    <dbReference type="NCBI Taxonomy" id="50730"/>
    <lineage>
        <taxon>Eukaryota</taxon>
        <taxon>Fungi</taxon>
        <taxon>Dikarya</taxon>
        <taxon>Ascomycota</taxon>
        <taxon>Pezizomycotina</taxon>
        <taxon>Dothideomycetes</taxon>
        <taxon>Pleosporomycetidae</taxon>
        <taxon>Pleosporales</taxon>
        <taxon>Pleosporineae</taxon>
        <taxon>Phaeosphaeriaceae</taxon>
        <taxon>Ampelomyces</taxon>
    </lineage>
</organism>
<dbReference type="PANTHER" id="PTHR42101:SF1">
    <property type="entry name" value="LOW TEMPERATURE REQUIREMENT A"/>
    <property type="match status" value="1"/>
</dbReference>
<dbReference type="OrthoDB" id="3177213at2759"/>
<feature type="transmembrane region" description="Helical" evidence="1">
    <location>
        <begin position="119"/>
        <end position="138"/>
    </location>
</feature>
<feature type="transmembrane region" description="Helical" evidence="1">
    <location>
        <begin position="527"/>
        <end position="549"/>
    </location>
</feature>
<feature type="transmembrane region" description="Helical" evidence="1">
    <location>
        <begin position="144"/>
        <end position="164"/>
    </location>
</feature>
<dbReference type="PANTHER" id="PTHR42101">
    <property type="entry name" value="CHROMOSOME 16, WHOLE GENOME SHOTGUN SEQUENCE"/>
    <property type="match status" value="1"/>
</dbReference>
<evidence type="ECO:0000256" key="1">
    <source>
        <dbReference type="SAM" id="Phobius"/>
    </source>
</evidence>
<feature type="transmembrane region" description="Helical" evidence="1">
    <location>
        <begin position="208"/>
        <end position="234"/>
    </location>
</feature>
<feature type="transmembrane region" description="Helical" evidence="1">
    <location>
        <begin position="585"/>
        <end position="607"/>
    </location>
</feature>
<proteinExistence type="predicted"/>
<dbReference type="Pfam" id="PF06772">
    <property type="entry name" value="LtrA"/>
    <property type="match status" value="1"/>
</dbReference>
<dbReference type="Proteomes" id="UP000800096">
    <property type="component" value="Unassembled WGS sequence"/>
</dbReference>
<sequence>MQHTATLRYSRIASLAKMRWCCREHGSSPKKEYASHKLRESICAIDVLQLFLSIGSSEHNSVEGVNMGLKFHGHKRDVDKEKHLKRLHKTTPLIESPLVGADHDSLVFSQRTEANSIELFFDLFFVANLATFTAYHSITDGDYLLGYIGFFGILWSTWFQITLHDVRFARDSLYERVCKTVQFICFVGLALVGSQFNPASLKGDNVNFRILCHTLVICRGLLAIQYLVVLFFTWRARYAKLYLPLGLMFLIYAVAMGAFAAMTPAFQGVKTNHRLVYLFWYVIAGLEAIAVVSISCCWRMLSFKKTHLMERMSLLTIIVIGEGTIGVTKTVSRLMGKHGLDVEGCFLIMCIIIILVFVWALYFDKFPHGHYGTIRQQIWSLLHFPFQLAIVGVVEGAQQLALARYTIKNALKIEADISGYCSDALDGADLRDKLMYLLGHFEFDSEIETIPFYKQAQDYIWQIGNETDICGAGKMAEYNDEGWPELMVNVSNVMSNGIYVGLGMKLPTTKLEKFEPLDIAIESWELVYMYFWTCFCVLILCLILFLFLIRRHKADLFDFTSIISRTLILGIGGALLALFADKVQLFGVLGTPALLPICVILLFLILASDKLSALWCNWRLKKSGQPYALEVEQYEHGHEGHDEHAHGEVHEVALLRGHSHSDSVNFKDARMSAHYNMHAGLSPMSAMSATSTEYSNGRESYGMMSLPLISPDPTTPGLGEPTGSGVYMPVSTGQNFGA</sequence>
<name>A0A6A5QMB2_AMPQU</name>
<dbReference type="AlphaFoldDB" id="A0A6A5QMB2"/>
<keyword evidence="1" id="KW-0812">Transmembrane</keyword>
<feature type="transmembrane region" description="Helical" evidence="1">
    <location>
        <begin position="556"/>
        <end position="579"/>
    </location>
</feature>
<dbReference type="InterPro" id="IPR010640">
    <property type="entry name" value="Low_temperature_requirement_A"/>
</dbReference>
<feature type="transmembrane region" description="Helical" evidence="1">
    <location>
        <begin position="241"/>
        <end position="266"/>
    </location>
</feature>
<accession>A0A6A5QMB2</accession>
<keyword evidence="1" id="KW-0472">Membrane</keyword>
<dbReference type="EMBL" id="ML979135">
    <property type="protein sequence ID" value="KAF1916921.1"/>
    <property type="molecule type" value="Genomic_DNA"/>
</dbReference>
<keyword evidence="1" id="KW-1133">Transmembrane helix</keyword>
<protein>
    <submittedName>
        <fullName evidence="2">Bacterial low temperature requirement A protein-domain-containing protein</fullName>
    </submittedName>
</protein>
<evidence type="ECO:0000313" key="3">
    <source>
        <dbReference type="Proteomes" id="UP000800096"/>
    </source>
</evidence>
<evidence type="ECO:0000313" key="2">
    <source>
        <dbReference type="EMBL" id="KAF1916921.1"/>
    </source>
</evidence>
<reference evidence="2" key="1">
    <citation type="journal article" date="2020" name="Stud. Mycol.">
        <title>101 Dothideomycetes genomes: a test case for predicting lifestyles and emergence of pathogens.</title>
        <authorList>
            <person name="Haridas S."/>
            <person name="Albert R."/>
            <person name="Binder M."/>
            <person name="Bloem J."/>
            <person name="Labutti K."/>
            <person name="Salamov A."/>
            <person name="Andreopoulos B."/>
            <person name="Baker S."/>
            <person name="Barry K."/>
            <person name="Bills G."/>
            <person name="Bluhm B."/>
            <person name="Cannon C."/>
            <person name="Castanera R."/>
            <person name="Culley D."/>
            <person name="Daum C."/>
            <person name="Ezra D."/>
            <person name="Gonzalez J."/>
            <person name="Henrissat B."/>
            <person name="Kuo A."/>
            <person name="Liang C."/>
            <person name="Lipzen A."/>
            <person name="Lutzoni F."/>
            <person name="Magnuson J."/>
            <person name="Mondo S."/>
            <person name="Nolan M."/>
            <person name="Ohm R."/>
            <person name="Pangilinan J."/>
            <person name="Park H.-J."/>
            <person name="Ramirez L."/>
            <person name="Alfaro M."/>
            <person name="Sun H."/>
            <person name="Tritt A."/>
            <person name="Yoshinaga Y."/>
            <person name="Zwiers L.-H."/>
            <person name="Turgeon B."/>
            <person name="Goodwin S."/>
            <person name="Spatafora J."/>
            <person name="Crous P."/>
            <person name="Grigoriev I."/>
        </authorList>
    </citation>
    <scope>NUCLEOTIDE SEQUENCE</scope>
    <source>
        <strain evidence="2">HMLAC05119</strain>
    </source>
</reference>
<keyword evidence="3" id="KW-1185">Reference proteome</keyword>
<gene>
    <name evidence="2" type="ORF">BDU57DRAFT_517333</name>
</gene>